<protein>
    <submittedName>
        <fullName evidence="1">BnaCnng63940D protein</fullName>
    </submittedName>
</protein>
<dbReference type="Gramene" id="CDY69509">
    <property type="protein sequence ID" value="CDY69509"/>
    <property type="gene ID" value="GSBRNA2T00088463001"/>
</dbReference>
<name>A0A078JRQ8_BRANA</name>
<keyword evidence="2" id="KW-1185">Reference proteome</keyword>
<proteinExistence type="predicted"/>
<organism evidence="1 2">
    <name type="scientific">Brassica napus</name>
    <name type="common">Rape</name>
    <dbReference type="NCBI Taxonomy" id="3708"/>
    <lineage>
        <taxon>Eukaryota</taxon>
        <taxon>Viridiplantae</taxon>
        <taxon>Streptophyta</taxon>
        <taxon>Embryophyta</taxon>
        <taxon>Tracheophyta</taxon>
        <taxon>Spermatophyta</taxon>
        <taxon>Magnoliopsida</taxon>
        <taxon>eudicotyledons</taxon>
        <taxon>Gunneridae</taxon>
        <taxon>Pentapetalae</taxon>
        <taxon>rosids</taxon>
        <taxon>malvids</taxon>
        <taxon>Brassicales</taxon>
        <taxon>Brassicaceae</taxon>
        <taxon>Brassiceae</taxon>
        <taxon>Brassica</taxon>
    </lineage>
</organism>
<accession>A0A078JRQ8</accession>
<reference evidence="1 2" key="1">
    <citation type="journal article" date="2014" name="Science">
        <title>Plant genetics. Early allopolyploid evolution in the post-Neolithic Brassica napus oilseed genome.</title>
        <authorList>
            <person name="Chalhoub B."/>
            <person name="Denoeud F."/>
            <person name="Liu S."/>
            <person name="Parkin I.A."/>
            <person name="Tang H."/>
            <person name="Wang X."/>
            <person name="Chiquet J."/>
            <person name="Belcram H."/>
            <person name="Tong C."/>
            <person name="Samans B."/>
            <person name="Correa M."/>
            <person name="Da Silva C."/>
            <person name="Just J."/>
            <person name="Falentin C."/>
            <person name="Koh C.S."/>
            <person name="Le Clainche I."/>
            <person name="Bernard M."/>
            <person name="Bento P."/>
            <person name="Noel B."/>
            <person name="Labadie K."/>
            <person name="Alberti A."/>
            <person name="Charles M."/>
            <person name="Arnaud D."/>
            <person name="Guo H."/>
            <person name="Daviaud C."/>
            <person name="Alamery S."/>
            <person name="Jabbari K."/>
            <person name="Zhao M."/>
            <person name="Edger P.P."/>
            <person name="Chelaifa H."/>
            <person name="Tack D."/>
            <person name="Lassalle G."/>
            <person name="Mestiri I."/>
            <person name="Schnel N."/>
            <person name="Le Paslier M.C."/>
            <person name="Fan G."/>
            <person name="Renault V."/>
            <person name="Bayer P.E."/>
            <person name="Golicz A.A."/>
            <person name="Manoli S."/>
            <person name="Lee T.H."/>
            <person name="Thi V.H."/>
            <person name="Chalabi S."/>
            <person name="Hu Q."/>
            <person name="Fan C."/>
            <person name="Tollenaere R."/>
            <person name="Lu Y."/>
            <person name="Battail C."/>
            <person name="Shen J."/>
            <person name="Sidebottom C.H."/>
            <person name="Wang X."/>
            <person name="Canaguier A."/>
            <person name="Chauveau A."/>
            <person name="Berard A."/>
            <person name="Deniot G."/>
            <person name="Guan M."/>
            <person name="Liu Z."/>
            <person name="Sun F."/>
            <person name="Lim Y.P."/>
            <person name="Lyons E."/>
            <person name="Town C.D."/>
            <person name="Bancroft I."/>
            <person name="Wang X."/>
            <person name="Meng J."/>
            <person name="Ma J."/>
            <person name="Pires J.C."/>
            <person name="King G.J."/>
            <person name="Brunel D."/>
            <person name="Delourme R."/>
            <person name="Renard M."/>
            <person name="Aury J.M."/>
            <person name="Adams K.L."/>
            <person name="Batley J."/>
            <person name="Snowdon R.J."/>
            <person name="Tost J."/>
            <person name="Edwards D."/>
            <person name="Zhou Y."/>
            <person name="Hua W."/>
            <person name="Sharpe A.G."/>
            <person name="Paterson A.H."/>
            <person name="Guan C."/>
            <person name="Wincker P."/>
        </authorList>
    </citation>
    <scope>NUCLEOTIDE SEQUENCE [LARGE SCALE GENOMIC DNA]</scope>
    <source>
        <strain evidence="2">cv. Darmor-bzh</strain>
    </source>
</reference>
<gene>
    <name evidence="1" type="primary">BnaCnng63940D</name>
    <name evidence="1" type="ORF">GSBRNA2T00088463001</name>
</gene>
<dbReference type="PaxDb" id="3708-A0A078JRQ8"/>
<dbReference type="AlphaFoldDB" id="A0A078JRQ8"/>
<dbReference type="EMBL" id="LK039590">
    <property type="protein sequence ID" value="CDY69509.1"/>
    <property type="molecule type" value="Genomic_DNA"/>
</dbReference>
<dbReference type="Proteomes" id="UP000028999">
    <property type="component" value="Unassembled WGS sequence"/>
</dbReference>
<sequence>MQKCSEVKRLRLLWLTCLPLLFAWLQLSVHFTVIPDEERLLLWTKMKIGKLLIWCRSCFVGKHSNLRTFQVVTSRFPPSLRFQTLPRGRELVPLPYAREICDRVIQRPLKLKIFLLLETAEKRIVNAQRGVRMKT</sequence>
<evidence type="ECO:0000313" key="1">
    <source>
        <dbReference type="EMBL" id="CDY69509.1"/>
    </source>
</evidence>
<evidence type="ECO:0000313" key="2">
    <source>
        <dbReference type="Proteomes" id="UP000028999"/>
    </source>
</evidence>